<keyword evidence="4" id="KW-1185">Reference proteome</keyword>
<dbReference type="OrthoDB" id="8794394at2"/>
<reference evidence="3 4" key="1">
    <citation type="submission" date="2019-04" db="EMBL/GenBank/DDBJ databases">
        <title>Lampropedia sp YIM MLB12 draf genome.</title>
        <authorList>
            <person name="Wang Y.-X."/>
        </authorList>
    </citation>
    <scope>NUCLEOTIDE SEQUENCE [LARGE SCALE GENOMIC DNA]</scope>
    <source>
        <strain evidence="3 4">YIM MLB12</strain>
    </source>
</reference>
<feature type="domain" description="Glutaredoxin" evidence="2">
    <location>
        <begin position="104"/>
        <end position="159"/>
    </location>
</feature>
<dbReference type="InterPro" id="IPR036249">
    <property type="entry name" value="Thioredoxin-like_sf"/>
</dbReference>
<feature type="region of interest" description="Disordered" evidence="1">
    <location>
        <begin position="195"/>
        <end position="235"/>
    </location>
</feature>
<evidence type="ECO:0000259" key="2">
    <source>
        <dbReference type="Pfam" id="PF00462"/>
    </source>
</evidence>
<dbReference type="PROSITE" id="PS51354">
    <property type="entry name" value="GLUTAREDOXIN_2"/>
    <property type="match status" value="1"/>
</dbReference>
<name>A0A4S5BT40_9BURK</name>
<dbReference type="SUPFAM" id="SSF52833">
    <property type="entry name" value="Thioredoxin-like"/>
    <property type="match status" value="1"/>
</dbReference>
<sequence length="235" mass="24536">MQRCNNCCASFAIFACNTPSIPHTQERAMQHTLGMPEAAGQSAQSLAASSSVLRNTAWVAALVLSSLVSAASAQAVVRSQTAAPHAAAAKLPAVLQQSVSRYPVTLYASPDCNGCKLGRALLERRGIPFQEYRIASPEEQRAASNLGISTLPHLMIGTQALKGYDSQDWANYLSAAGYPENSVLPANYQAPAVKSVLPDAPATPSSTNAPSEASSAADTSAPSNLDDASPEGFRF</sequence>
<dbReference type="CDD" id="cd02976">
    <property type="entry name" value="NrdH"/>
    <property type="match status" value="1"/>
</dbReference>
<dbReference type="Proteomes" id="UP000306236">
    <property type="component" value="Unassembled WGS sequence"/>
</dbReference>
<gene>
    <name evidence="3" type="ORF">E8K88_03015</name>
</gene>
<evidence type="ECO:0000313" key="4">
    <source>
        <dbReference type="Proteomes" id="UP000306236"/>
    </source>
</evidence>
<protein>
    <submittedName>
        <fullName evidence="3">Glutaredoxin family protein</fullName>
    </submittedName>
</protein>
<dbReference type="AlphaFoldDB" id="A0A4S5BT40"/>
<evidence type="ECO:0000313" key="3">
    <source>
        <dbReference type="EMBL" id="THJ35579.1"/>
    </source>
</evidence>
<accession>A0A4S5BT40</accession>
<dbReference type="EMBL" id="SSWX01000003">
    <property type="protein sequence ID" value="THJ35579.1"/>
    <property type="molecule type" value="Genomic_DNA"/>
</dbReference>
<dbReference type="InterPro" id="IPR002109">
    <property type="entry name" value="Glutaredoxin"/>
</dbReference>
<evidence type="ECO:0000256" key="1">
    <source>
        <dbReference type="SAM" id="MobiDB-lite"/>
    </source>
</evidence>
<proteinExistence type="predicted"/>
<feature type="compositionally biased region" description="Polar residues" evidence="1">
    <location>
        <begin position="203"/>
        <end position="223"/>
    </location>
</feature>
<organism evidence="3 4">
    <name type="scientific">Lampropedia aestuarii</name>
    <dbReference type="NCBI Taxonomy" id="2562762"/>
    <lineage>
        <taxon>Bacteria</taxon>
        <taxon>Pseudomonadati</taxon>
        <taxon>Pseudomonadota</taxon>
        <taxon>Betaproteobacteria</taxon>
        <taxon>Burkholderiales</taxon>
        <taxon>Comamonadaceae</taxon>
        <taxon>Lampropedia</taxon>
    </lineage>
</organism>
<comment type="caution">
    <text evidence="3">The sequence shown here is derived from an EMBL/GenBank/DDBJ whole genome shotgun (WGS) entry which is preliminary data.</text>
</comment>
<dbReference type="PROSITE" id="PS51257">
    <property type="entry name" value="PROKAR_LIPOPROTEIN"/>
    <property type="match status" value="1"/>
</dbReference>
<dbReference type="Gene3D" id="3.40.30.10">
    <property type="entry name" value="Glutaredoxin"/>
    <property type="match status" value="1"/>
</dbReference>
<dbReference type="Pfam" id="PF00462">
    <property type="entry name" value="Glutaredoxin"/>
    <property type="match status" value="1"/>
</dbReference>